<reference evidence="9 10" key="1">
    <citation type="journal article" date="2021" name="Comput. Struct. Biotechnol. J.">
        <title>De novo genome assembly of the potent medicinal plant Rehmannia glutinosa using nanopore technology.</title>
        <authorList>
            <person name="Ma L."/>
            <person name="Dong C."/>
            <person name="Song C."/>
            <person name="Wang X."/>
            <person name="Zheng X."/>
            <person name="Niu Y."/>
            <person name="Chen S."/>
            <person name="Feng W."/>
        </authorList>
    </citation>
    <scope>NUCLEOTIDE SEQUENCE [LARGE SCALE GENOMIC DNA]</scope>
    <source>
        <strain evidence="9">DH-2019</strain>
    </source>
</reference>
<feature type="transmembrane region" description="Helical" evidence="8">
    <location>
        <begin position="348"/>
        <end position="370"/>
    </location>
</feature>
<comment type="subcellular location">
    <subcellularLocation>
        <location evidence="1">Membrane</location>
        <topology evidence="1">Single-pass type I membrane protein</topology>
    </subcellularLocation>
</comment>
<accession>A0ABR0VSJ9</accession>
<keyword evidence="2 8" id="KW-0812">Transmembrane</keyword>
<proteinExistence type="predicted"/>
<protein>
    <submittedName>
        <fullName evidence="9">Uncharacterized protein</fullName>
    </submittedName>
</protein>
<evidence type="ECO:0000256" key="8">
    <source>
        <dbReference type="SAM" id="Phobius"/>
    </source>
</evidence>
<dbReference type="EMBL" id="JABTTQ020000741">
    <property type="protein sequence ID" value="KAK6138248.1"/>
    <property type="molecule type" value="Genomic_DNA"/>
</dbReference>
<organism evidence="9 10">
    <name type="scientific">Rehmannia glutinosa</name>
    <name type="common">Chinese foxglove</name>
    <dbReference type="NCBI Taxonomy" id="99300"/>
    <lineage>
        <taxon>Eukaryota</taxon>
        <taxon>Viridiplantae</taxon>
        <taxon>Streptophyta</taxon>
        <taxon>Embryophyta</taxon>
        <taxon>Tracheophyta</taxon>
        <taxon>Spermatophyta</taxon>
        <taxon>Magnoliopsida</taxon>
        <taxon>eudicotyledons</taxon>
        <taxon>Gunneridae</taxon>
        <taxon>Pentapetalae</taxon>
        <taxon>asterids</taxon>
        <taxon>lamiids</taxon>
        <taxon>Lamiales</taxon>
        <taxon>Orobanchaceae</taxon>
        <taxon>Rehmannieae</taxon>
        <taxon>Rehmannia</taxon>
    </lineage>
</organism>
<dbReference type="PANTHER" id="PTHR48063:SF98">
    <property type="entry name" value="LRR RECEPTOR-LIKE SERINE_THREONINE-PROTEIN KINASE FLS2"/>
    <property type="match status" value="1"/>
</dbReference>
<dbReference type="Proteomes" id="UP001318860">
    <property type="component" value="Unassembled WGS sequence"/>
</dbReference>
<evidence type="ECO:0000256" key="3">
    <source>
        <dbReference type="ARBA" id="ARBA00022729"/>
    </source>
</evidence>
<keyword evidence="10" id="KW-1185">Reference proteome</keyword>
<evidence type="ECO:0000256" key="7">
    <source>
        <dbReference type="SAM" id="MobiDB-lite"/>
    </source>
</evidence>
<evidence type="ECO:0000256" key="5">
    <source>
        <dbReference type="ARBA" id="ARBA00023136"/>
    </source>
</evidence>
<dbReference type="InterPro" id="IPR001611">
    <property type="entry name" value="Leu-rich_rpt"/>
</dbReference>
<evidence type="ECO:0000256" key="6">
    <source>
        <dbReference type="ARBA" id="ARBA00023180"/>
    </source>
</evidence>
<dbReference type="PROSITE" id="PS51450">
    <property type="entry name" value="LRR"/>
    <property type="match status" value="2"/>
</dbReference>
<gene>
    <name evidence="9" type="ORF">DH2020_027995</name>
</gene>
<dbReference type="PRINTS" id="PR00019">
    <property type="entry name" value="LEURICHRPT"/>
</dbReference>
<dbReference type="InterPro" id="IPR046956">
    <property type="entry name" value="RLP23-like"/>
</dbReference>
<dbReference type="Pfam" id="PF13855">
    <property type="entry name" value="LRR_8"/>
    <property type="match status" value="2"/>
</dbReference>
<dbReference type="InterPro" id="IPR032675">
    <property type="entry name" value="LRR_dom_sf"/>
</dbReference>
<dbReference type="Pfam" id="PF00560">
    <property type="entry name" value="LRR_1"/>
    <property type="match status" value="3"/>
</dbReference>
<keyword evidence="3" id="KW-0732">Signal</keyword>
<dbReference type="PANTHER" id="PTHR48063">
    <property type="entry name" value="LRR RECEPTOR-LIKE KINASE"/>
    <property type="match status" value="1"/>
</dbReference>
<evidence type="ECO:0000256" key="1">
    <source>
        <dbReference type="ARBA" id="ARBA00004479"/>
    </source>
</evidence>
<evidence type="ECO:0000313" key="10">
    <source>
        <dbReference type="Proteomes" id="UP001318860"/>
    </source>
</evidence>
<feature type="region of interest" description="Disordered" evidence="7">
    <location>
        <begin position="319"/>
        <end position="339"/>
    </location>
</feature>
<comment type="caution">
    <text evidence="9">The sequence shown here is derived from an EMBL/GenBank/DDBJ whole genome shotgun (WGS) entry which is preliminary data.</text>
</comment>
<evidence type="ECO:0000313" key="9">
    <source>
        <dbReference type="EMBL" id="KAK6138248.1"/>
    </source>
</evidence>
<keyword evidence="6" id="KW-0325">Glycoprotein</keyword>
<name>A0ABR0VSJ9_REHGL</name>
<evidence type="ECO:0000256" key="2">
    <source>
        <dbReference type="ARBA" id="ARBA00022692"/>
    </source>
</evidence>
<dbReference type="Gene3D" id="3.80.10.10">
    <property type="entry name" value="Ribonuclease Inhibitor"/>
    <property type="match status" value="1"/>
</dbReference>
<dbReference type="SUPFAM" id="SSF52047">
    <property type="entry name" value="RNI-like"/>
    <property type="match status" value="1"/>
</dbReference>
<keyword evidence="5 8" id="KW-0472">Membrane</keyword>
<keyword evidence="4 8" id="KW-1133">Transmembrane helix</keyword>
<evidence type="ECO:0000256" key="4">
    <source>
        <dbReference type="ARBA" id="ARBA00022989"/>
    </source>
</evidence>
<sequence>MSLFLCNTTSMIITMEILDLEGNQLTGELPDCWMKWRSLKMLNLGNNMLSGSIPNSIGLLVHLLSLNLYNNRFSGQIPLSMQNCTRLLKIDFGGNDLDGNIPTWVGTNLGNLRILILRSNKLSGEIALDICRLKSLQILDLSDNMVSGIIPRCVDNFTAMTTKRSLVDQYGERTLDYSDYYRGVFLESASMVTKGRQLLYDTILPLVTNIDLSQNNLSGDIPKELTSLVELRSLNVSGNHLTGLIPDNIGNMKQLESLDFSRNSLFGEIPSSFASMSSLNYLNLSYNNLTGKIPESTQLLSFNESSFIGNNLCGPPLTSSCGNDGKSPGPRHKLADQDEEDDKSEIEWFYVFLSLGYAVGLSAFFTTWILKKSWRDAYYESLENMWDKVYVYFYIKLTRLTRSLGRN</sequence>